<evidence type="ECO:0000256" key="2">
    <source>
        <dbReference type="SAM" id="Phobius"/>
    </source>
</evidence>
<evidence type="ECO:0000313" key="3">
    <source>
        <dbReference type="EMBL" id="TWA66518.1"/>
    </source>
</evidence>
<organism evidence="3 4">
    <name type="scientific">Azospirillum brasilense</name>
    <dbReference type="NCBI Taxonomy" id="192"/>
    <lineage>
        <taxon>Bacteria</taxon>
        <taxon>Pseudomonadati</taxon>
        <taxon>Pseudomonadota</taxon>
        <taxon>Alphaproteobacteria</taxon>
        <taxon>Rhodospirillales</taxon>
        <taxon>Azospirillaceae</taxon>
        <taxon>Azospirillum</taxon>
    </lineage>
</organism>
<sequence>MATESAARKPAEPTAKTASADERTPLFYGAACGAGAGGSVLLYEARPRRSTAKAP</sequence>
<evidence type="ECO:0000313" key="4">
    <source>
        <dbReference type="Proteomes" id="UP000316083"/>
    </source>
</evidence>
<keyword evidence="2" id="KW-0812">Transmembrane</keyword>
<comment type="caution">
    <text evidence="3">The sequence shown here is derived from an EMBL/GenBank/DDBJ whole genome shotgun (WGS) entry which is preliminary data.</text>
</comment>
<dbReference type="Proteomes" id="UP000316083">
    <property type="component" value="Unassembled WGS sequence"/>
</dbReference>
<keyword evidence="2" id="KW-1133">Transmembrane helix</keyword>
<proteinExistence type="predicted"/>
<dbReference type="EMBL" id="VITF01000008">
    <property type="protein sequence ID" value="TWA66518.1"/>
    <property type="molecule type" value="Genomic_DNA"/>
</dbReference>
<accession>A0A560B1L7</accession>
<reference evidence="3 4" key="1">
    <citation type="submission" date="2019-06" db="EMBL/GenBank/DDBJ databases">
        <title>Genomic Encyclopedia of Type Strains, Phase IV (KMG-V): Genome sequencing to study the core and pangenomes of soil and plant-associated prokaryotes.</title>
        <authorList>
            <person name="Whitman W."/>
        </authorList>
    </citation>
    <scope>NUCLEOTIDE SEQUENCE [LARGE SCALE GENOMIC DNA]</scope>
    <source>
        <strain evidence="3 4">BR 11796</strain>
    </source>
</reference>
<protein>
    <submittedName>
        <fullName evidence="3">Uncharacterized protein</fullName>
    </submittedName>
</protein>
<feature type="compositionally biased region" description="Basic and acidic residues" evidence="1">
    <location>
        <begin position="1"/>
        <end position="11"/>
    </location>
</feature>
<name>A0A560B1L7_AZOBR</name>
<feature type="transmembrane region" description="Helical" evidence="2">
    <location>
        <begin position="26"/>
        <end position="43"/>
    </location>
</feature>
<dbReference type="AlphaFoldDB" id="A0A560B1L7"/>
<feature type="region of interest" description="Disordered" evidence="1">
    <location>
        <begin position="1"/>
        <end position="23"/>
    </location>
</feature>
<keyword evidence="2" id="KW-0472">Membrane</keyword>
<gene>
    <name evidence="3" type="ORF">FBZ82_108183</name>
</gene>
<evidence type="ECO:0000256" key="1">
    <source>
        <dbReference type="SAM" id="MobiDB-lite"/>
    </source>
</evidence>